<dbReference type="Pfam" id="PF00534">
    <property type="entry name" value="Glycos_transf_1"/>
    <property type="match status" value="1"/>
</dbReference>
<dbReference type="Gene3D" id="3.40.50.2000">
    <property type="entry name" value="Glycogen Phosphorylase B"/>
    <property type="match status" value="2"/>
</dbReference>
<evidence type="ECO:0000259" key="1">
    <source>
        <dbReference type="Pfam" id="PF00534"/>
    </source>
</evidence>
<dbReference type="PANTHER" id="PTHR12526">
    <property type="entry name" value="GLYCOSYLTRANSFERASE"/>
    <property type="match status" value="1"/>
</dbReference>
<feature type="domain" description="Glycosyl transferase family 1" evidence="1">
    <location>
        <begin position="173"/>
        <end position="334"/>
    </location>
</feature>
<dbReference type="AlphaFoldDB" id="A0A927CFG6"/>
<comment type="caution">
    <text evidence="3">The sequence shown here is derived from an EMBL/GenBank/DDBJ whole genome shotgun (WGS) entry which is preliminary data.</text>
</comment>
<dbReference type="RefSeq" id="WP_190932117.1">
    <property type="nucleotide sequence ID" value="NZ_JACXJA010000061.1"/>
</dbReference>
<gene>
    <name evidence="3" type="ORF">IDH45_31465</name>
</gene>
<organism evidence="3 4">
    <name type="scientific">Paenibacillus oceani</name>
    <dbReference type="NCBI Taxonomy" id="2772510"/>
    <lineage>
        <taxon>Bacteria</taxon>
        <taxon>Bacillati</taxon>
        <taxon>Bacillota</taxon>
        <taxon>Bacilli</taxon>
        <taxon>Bacillales</taxon>
        <taxon>Paenibacillaceae</taxon>
        <taxon>Paenibacillus</taxon>
    </lineage>
</organism>
<evidence type="ECO:0000313" key="3">
    <source>
        <dbReference type="EMBL" id="MBD2866499.1"/>
    </source>
</evidence>
<dbReference type="SUPFAM" id="SSF53756">
    <property type="entry name" value="UDP-Glycosyltransferase/glycogen phosphorylase"/>
    <property type="match status" value="1"/>
</dbReference>
<dbReference type="InterPro" id="IPR028098">
    <property type="entry name" value="Glyco_trans_4-like_N"/>
</dbReference>
<sequence>MQKSVLFIIHRLSYGGAEKNLTFVANELSRRGFKVQVFTYEDAVQHYPLDEDVVHLVEKNISTTRGIRRFVQIFQIKKVIKEHKPDVVVSFLNFPNLLSILATMFTSTPVIISERADPYQTNGIFDTVRQYMYRYADGAVFQTDGARDYFTKRLANKSCVIPNPVIQKVKHEPVTERNNEIAFVARFELVQKRQDLMLLAFRKVADKYPDIKLVFYGDGPDETYVRELTERLNLTDHVRFEGVVENVAARIRNARMFVLTSDYEGIPNALIEAMSIGLPVVATDCSPGGARMLIEDKVNGCLVPKGDVDAISNSIIYYIENGQIAEEYGRKATEVVDRFTPKKIMSKWEEYINKHIGGKYAG</sequence>
<dbReference type="EMBL" id="JACXJA010000061">
    <property type="protein sequence ID" value="MBD2866499.1"/>
    <property type="molecule type" value="Genomic_DNA"/>
</dbReference>
<keyword evidence="4" id="KW-1185">Reference proteome</keyword>
<evidence type="ECO:0000313" key="4">
    <source>
        <dbReference type="Proteomes" id="UP000639396"/>
    </source>
</evidence>
<dbReference type="GO" id="GO:0016757">
    <property type="term" value="F:glycosyltransferase activity"/>
    <property type="evidence" value="ECO:0007669"/>
    <property type="project" value="InterPro"/>
</dbReference>
<evidence type="ECO:0000259" key="2">
    <source>
        <dbReference type="Pfam" id="PF13439"/>
    </source>
</evidence>
<name>A0A927CFG6_9BACL</name>
<reference evidence="3" key="1">
    <citation type="submission" date="2020-09" db="EMBL/GenBank/DDBJ databases">
        <title>A novel bacterium of genus Paenibacillus, isolated from South China Sea.</title>
        <authorList>
            <person name="Huang H."/>
            <person name="Mo K."/>
            <person name="Hu Y."/>
        </authorList>
    </citation>
    <scope>NUCLEOTIDE SEQUENCE</scope>
    <source>
        <strain evidence="3">IB182363</strain>
    </source>
</reference>
<proteinExistence type="predicted"/>
<dbReference type="Pfam" id="PF13439">
    <property type="entry name" value="Glyco_transf_4"/>
    <property type="match status" value="1"/>
</dbReference>
<feature type="domain" description="Glycosyltransferase subfamily 4-like N-terminal" evidence="2">
    <location>
        <begin position="14"/>
        <end position="165"/>
    </location>
</feature>
<protein>
    <submittedName>
        <fullName evidence="3">Glycosyltransferase</fullName>
    </submittedName>
</protein>
<dbReference type="InterPro" id="IPR001296">
    <property type="entry name" value="Glyco_trans_1"/>
</dbReference>
<dbReference type="Proteomes" id="UP000639396">
    <property type="component" value="Unassembled WGS sequence"/>
</dbReference>
<accession>A0A927CFG6</accession>